<reference evidence="2 3" key="1">
    <citation type="submission" date="2016-03" db="EMBL/GenBank/DDBJ databases">
        <title>Whole genome sequencing of Grifola frondosa 9006-11.</title>
        <authorList>
            <person name="Min B."/>
            <person name="Park H."/>
            <person name="Kim J.-G."/>
            <person name="Cho H."/>
            <person name="Oh Y.-L."/>
            <person name="Kong W.-S."/>
            <person name="Choi I.-G."/>
        </authorList>
    </citation>
    <scope>NUCLEOTIDE SEQUENCE [LARGE SCALE GENOMIC DNA]</scope>
    <source>
        <strain evidence="2 3">9006-11</strain>
    </source>
</reference>
<dbReference type="AlphaFoldDB" id="A0A1C7M556"/>
<sequence>MGSDTSPGGGNRRTRKLNVGNLTPFIQHRRATVELCLPPAKHPGFLDAITPAERRSLAPQLGRGANTLTCCAAAICRNAAADVG</sequence>
<name>A0A1C7M556_GRIFR</name>
<evidence type="ECO:0000313" key="2">
    <source>
        <dbReference type="EMBL" id="OBZ71499.1"/>
    </source>
</evidence>
<feature type="region of interest" description="Disordered" evidence="1">
    <location>
        <begin position="1"/>
        <end position="20"/>
    </location>
</feature>
<protein>
    <submittedName>
        <fullName evidence="2">Uncharacterized protein</fullName>
    </submittedName>
</protein>
<dbReference type="Proteomes" id="UP000092993">
    <property type="component" value="Unassembled WGS sequence"/>
</dbReference>
<evidence type="ECO:0000256" key="1">
    <source>
        <dbReference type="SAM" id="MobiDB-lite"/>
    </source>
</evidence>
<accession>A0A1C7M556</accession>
<proteinExistence type="predicted"/>
<dbReference type="EMBL" id="LUGG01000011">
    <property type="protein sequence ID" value="OBZ71499.1"/>
    <property type="molecule type" value="Genomic_DNA"/>
</dbReference>
<keyword evidence="3" id="KW-1185">Reference proteome</keyword>
<organism evidence="2 3">
    <name type="scientific">Grifola frondosa</name>
    <name type="common">Maitake</name>
    <name type="synonym">Polyporus frondosus</name>
    <dbReference type="NCBI Taxonomy" id="5627"/>
    <lineage>
        <taxon>Eukaryota</taxon>
        <taxon>Fungi</taxon>
        <taxon>Dikarya</taxon>
        <taxon>Basidiomycota</taxon>
        <taxon>Agaricomycotina</taxon>
        <taxon>Agaricomycetes</taxon>
        <taxon>Polyporales</taxon>
        <taxon>Grifolaceae</taxon>
        <taxon>Grifola</taxon>
    </lineage>
</organism>
<gene>
    <name evidence="2" type="ORF">A0H81_08640</name>
</gene>
<comment type="caution">
    <text evidence="2">The sequence shown here is derived from an EMBL/GenBank/DDBJ whole genome shotgun (WGS) entry which is preliminary data.</text>
</comment>
<evidence type="ECO:0000313" key="3">
    <source>
        <dbReference type="Proteomes" id="UP000092993"/>
    </source>
</evidence>